<dbReference type="AlphaFoldDB" id="A0A1I2ZWI7"/>
<proteinExistence type="predicted"/>
<sequence>MAATKGLNFAVLTAGTELETPTGIGRFRSYKMGNFRRQNVLVEFFRGKTVWFPEDVLKLVPAEGRQVPRGTNKARTSSLEDLYYLL</sequence>
<evidence type="ECO:0000313" key="1">
    <source>
        <dbReference type="EMBL" id="SFH42050.1"/>
    </source>
</evidence>
<dbReference type="Proteomes" id="UP000198724">
    <property type="component" value="Unassembled WGS sequence"/>
</dbReference>
<gene>
    <name evidence="1" type="ORF">SAMN05421739_1212</name>
</gene>
<protein>
    <submittedName>
        <fullName evidence="1">Uncharacterized protein</fullName>
    </submittedName>
</protein>
<dbReference type="EMBL" id="FOOT01000021">
    <property type="protein sequence ID" value="SFH42050.1"/>
    <property type="molecule type" value="Genomic_DNA"/>
</dbReference>
<accession>A0A1I2ZWI7</accession>
<evidence type="ECO:0000313" key="2">
    <source>
        <dbReference type="Proteomes" id="UP000198724"/>
    </source>
</evidence>
<keyword evidence="2" id="KW-1185">Reference proteome</keyword>
<name>A0A1I2ZWI7_9BACT</name>
<dbReference type="OrthoDB" id="854112at2"/>
<organism evidence="1 2">
    <name type="scientific">Pontibacter chinhatensis</name>
    <dbReference type="NCBI Taxonomy" id="1436961"/>
    <lineage>
        <taxon>Bacteria</taxon>
        <taxon>Pseudomonadati</taxon>
        <taxon>Bacteroidota</taxon>
        <taxon>Cytophagia</taxon>
        <taxon>Cytophagales</taxon>
        <taxon>Hymenobacteraceae</taxon>
        <taxon>Pontibacter</taxon>
    </lineage>
</organism>
<dbReference type="RefSeq" id="WP_139217873.1">
    <property type="nucleotide sequence ID" value="NZ_FOOT01000021.1"/>
</dbReference>
<reference evidence="2" key="1">
    <citation type="submission" date="2016-10" db="EMBL/GenBank/DDBJ databases">
        <authorList>
            <person name="Varghese N."/>
            <person name="Submissions S."/>
        </authorList>
    </citation>
    <scope>NUCLEOTIDE SEQUENCE [LARGE SCALE GENOMIC DNA]</scope>
    <source>
        <strain evidence="2">LP51</strain>
    </source>
</reference>